<dbReference type="EMBL" id="CAUYUJ010014205">
    <property type="protein sequence ID" value="CAK0838219.1"/>
    <property type="molecule type" value="Genomic_DNA"/>
</dbReference>
<dbReference type="Proteomes" id="UP001189429">
    <property type="component" value="Unassembled WGS sequence"/>
</dbReference>
<sequence length="130" mass="14396">MDCRSAGFFLAVACSRRRKKRSWRAAEEGEKENEQVSLRAAGSKPHRVGAVKVGQQVVFCCASSASIRVVVSLAGECKPLPLRKDRKLIFDRLGRGEFKLGVRVQAVSGYSLPPLAQDTPVFFCSLRYCF</sequence>
<comment type="caution">
    <text evidence="1">The sequence shown here is derived from an EMBL/GenBank/DDBJ whole genome shotgun (WGS) entry which is preliminary data.</text>
</comment>
<protein>
    <submittedName>
        <fullName evidence="1">Uncharacterized protein</fullName>
    </submittedName>
</protein>
<reference evidence="1" key="1">
    <citation type="submission" date="2023-10" db="EMBL/GenBank/DDBJ databases">
        <authorList>
            <person name="Chen Y."/>
            <person name="Shah S."/>
            <person name="Dougan E. K."/>
            <person name="Thang M."/>
            <person name="Chan C."/>
        </authorList>
    </citation>
    <scope>NUCLEOTIDE SEQUENCE [LARGE SCALE GENOMIC DNA]</scope>
</reference>
<evidence type="ECO:0000313" key="2">
    <source>
        <dbReference type="Proteomes" id="UP001189429"/>
    </source>
</evidence>
<keyword evidence="2" id="KW-1185">Reference proteome</keyword>
<evidence type="ECO:0000313" key="1">
    <source>
        <dbReference type="EMBL" id="CAK0838219.1"/>
    </source>
</evidence>
<organism evidence="1 2">
    <name type="scientific">Prorocentrum cordatum</name>
    <dbReference type="NCBI Taxonomy" id="2364126"/>
    <lineage>
        <taxon>Eukaryota</taxon>
        <taxon>Sar</taxon>
        <taxon>Alveolata</taxon>
        <taxon>Dinophyceae</taxon>
        <taxon>Prorocentrales</taxon>
        <taxon>Prorocentraceae</taxon>
        <taxon>Prorocentrum</taxon>
    </lineage>
</organism>
<proteinExistence type="predicted"/>
<gene>
    <name evidence="1" type="ORF">PCOR1329_LOCUS34206</name>
</gene>
<accession>A0ABN9T056</accession>
<name>A0ABN9T056_9DINO</name>